<dbReference type="PIRSF" id="PIRSF018266">
    <property type="entry name" value="FecR"/>
    <property type="match status" value="1"/>
</dbReference>
<dbReference type="AlphaFoldDB" id="A0A8J2UDZ2"/>
<dbReference type="InterPro" id="IPR006860">
    <property type="entry name" value="FecR"/>
</dbReference>
<dbReference type="EMBL" id="BMJC01000003">
    <property type="protein sequence ID" value="GGB04777.1"/>
    <property type="molecule type" value="Genomic_DNA"/>
</dbReference>
<reference evidence="3" key="2">
    <citation type="submission" date="2020-09" db="EMBL/GenBank/DDBJ databases">
        <authorList>
            <person name="Sun Q."/>
            <person name="Zhou Y."/>
        </authorList>
    </citation>
    <scope>NUCLEOTIDE SEQUENCE</scope>
    <source>
        <strain evidence="3">CGMCC 1.15448</strain>
    </source>
</reference>
<evidence type="ECO:0000259" key="1">
    <source>
        <dbReference type="Pfam" id="PF04773"/>
    </source>
</evidence>
<dbReference type="Gene3D" id="2.60.120.1440">
    <property type="match status" value="1"/>
</dbReference>
<comment type="caution">
    <text evidence="3">The sequence shown here is derived from an EMBL/GenBank/DDBJ whole genome shotgun (WGS) entry which is preliminary data.</text>
</comment>
<evidence type="ECO:0000313" key="3">
    <source>
        <dbReference type="EMBL" id="GGB04777.1"/>
    </source>
</evidence>
<dbReference type="Gene3D" id="3.55.50.30">
    <property type="match status" value="1"/>
</dbReference>
<feature type="domain" description="FecR protein" evidence="1">
    <location>
        <begin position="146"/>
        <end position="230"/>
    </location>
</feature>
<dbReference type="Pfam" id="PF16344">
    <property type="entry name" value="FecR_C"/>
    <property type="match status" value="1"/>
</dbReference>
<dbReference type="InterPro" id="IPR012373">
    <property type="entry name" value="Ferrdict_sens_TM"/>
</dbReference>
<dbReference type="GO" id="GO:0016989">
    <property type="term" value="F:sigma factor antagonist activity"/>
    <property type="evidence" value="ECO:0007669"/>
    <property type="project" value="TreeGrafter"/>
</dbReference>
<organism evidence="3 4">
    <name type="scientific">Puia dinghuensis</name>
    <dbReference type="NCBI Taxonomy" id="1792502"/>
    <lineage>
        <taxon>Bacteria</taxon>
        <taxon>Pseudomonadati</taxon>
        <taxon>Bacteroidota</taxon>
        <taxon>Chitinophagia</taxon>
        <taxon>Chitinophagales</taxon>
        <taxon>Chitinophagaceae</taxon>
        <taxon>Puia</taxon>
    </lineage>
</organism>
<keyword evidence="4" id="KW-1185">Reference proteome</keyword>
<proteinExistence type="predicted"/>
<dbReference type="Pfam" id="PF04773">
    <property type="entry name" value="FecR"/>
    <property type="match status" value="1"/>
</dbReference>
<protein>
    <recommendedName>
        <fullName evidence="5">DUF4974 domain-containing protein</fullName>
    </recommendedName>
</protein>
<accession>A0A8J2UDZ2</accession>
<dbReference type="PANTHER" id="PTHR30273">
    <property type="entry name" value="PERIPLASMIC SIGNAL SENSOR AND SIGMA FACTOR ACTIVATOR FECR-RELATED"/>
    <property type="match status" value="1"/>
</dbReference>
<gene>
    <name evidence="3" type="ORF">GCM10011511_30120</name>
</gene>
<feature type="domain" description="Protein FecR C-terminal" evidence="2">
    <location>
        <begin position="292"/>
        <end position="359"/>
    </location>
</feature>
<evidence type="ECO:0000259" key="2">
    <source>
        <dbReference type="Pfam" id="PF16344"/>
    </source>
</evidence>
<dbReference type="PANTHER" id="PTHR30273:SF2">
    <property type="entry name" value="PROTEIN FECR"/>
    <property type="match status" value="1"/>
</dbReference>
<sequence length="363" mass="40385">MAEAMQEIRSLIEKFWAGSATDDEKQRLIELMAGYDQEWVRTLEAEFRAQLNKEPEDRTPGETQRILEQLHKKIAVMEGDQPAGKGKILPFLRPLRWIAAAAIPLALGIAMLWHSPGKNNQTATVRRESPKTRQLRQYANPDTTVQHILLPDSSALDLYPGSQAAYYEPFDTARAITVNGKALFKVTSGPHAPFTVYSKGIATSVLGTKFMVIARDDNRVSVLLMEGKVRVQAMPGTGIEMQGVYLAPGQKLAVNMASKDYVVGKWQPADTGSVTNKPTMHTRKPEAIYACVFDKTPLARVFSTLSDYYKVRIIVNAQDLEGQSFTGKILRTDQLQTALSVICNTNDLTFRTDNGDIIINKQK</sequence>
<dbReference type="RefSeq" id="WP_188933070.1">
    <property type="nucleotide sequence ID" value="NZ_BMJC01000003.1"/>
</dbReference>
<evidence type="ECO:0008006" key="5">
    <source>
        <dbReference type="Google" id="ProtNLM"/>
    </source>
</evidence>
<dbReference type="InterPro" id="IPR032508">
    <property type="entry name" value="FecR_C"/>
</dbReference>
<dbReference type="Proteomes" id="UP000607559">
    <property type="component" value="Unassembled WGS sequence"/>
</dbReference>
<reference evidence="3" key="1">
    <citation type="journal article" date="2014" name="Int. J. Syst. Evol. Microbiol.">
        <title>Complete genome sequence of Corynebacterium casei LMG S-19264T (=DSM 44701T), isolated from a smear-ripened cheese.</title>
        <authorList>
            <consortium name="US DOE Joint Genome Institute (JGI-PGF)"/>
            <person name="Walter F."/>
            <person name="Albersmeier A."/>
            <person name="Kalinowski J."/>
            <person name="Ruckert C."/>
        </authorList>
    </citation>
    <scope>NUCLEOTIDE SEQUENCE</scope>
    <source>
        <strain evidence="3">CGMCC 1.15448</strain>
    </source>
</reference>
<name>A0A8J2UDZ2_9BACT</name>
<evidence type="ECO:0000313" key="4">
    <source>
        <dbReference type="Proteomes" id="UP000607559"/>
    </source>
</evidence>